<organism evidence="2 3">
    <name type="scientific">Cyanobacterium stanieri (strain ATCC 29140 / PCC 7202)</name>
    <dbReference type="NCBI Taxonomy" id="292563"/>
    <lineage>
        <taxon>Bacteria</taxon>
        <taxon>Bacillati</taxon>
        <taxon>Cyanobacteriota</taxon>
        <taxon>Cyanophyceae</taxon>
        <taxon>Oscillatoriophycideae</taxon>
        <taxon>Chroococcales</taxon>
        <taxon>Geminocystaceae</taxon>
        <taxon>Cyanobacterium</taxon>
    </lineage>
</organism>
<dbReference type="STRING" id="292563.Cyast_2327"/>
<sequence length="84" mass="9760">MKNPALRKEKRYEPAPVIPLKQEGSILEWLESNNKIIYREEKEEKTNIVPVPEDEEIAELIDGDDDDFDNDLDDDDSDVDDDII</sequence>
<dbReference type="BioCyc" id="CSTA292563:G1353-2331-MONOMER"/>
<evidence type="ECO:0000256" key="1">
    <source>
        <dbReference type="SAM" id="MobiDB-lite"/>
    </source>
</evidence>
<dbReference type="KEGG" id="csn:Cyast_2327"/>
<evidence type="ECO:0000313" key="3">
    <source>
        <dbReference type="Proteomes" id="UP000010483"/>
    </source>
</evidence>
<proteinExistence type="predicted"/>
<protein>
    <recommendedName>
        <fullName evidence="4">DUF3134 domain-containing protein</fullName>
    </recommendedName>
</protein>
<evidence type="ECO:0008006" key="4">
    <source>
        <dbReference type="Google" id="ProtNLM"/>
    </source>
</evidence>
<gene>
    <name evidence="2" type="ordered locus">Cyast_2327</name>
</gene>
<dbReference type="HOGENOM" id="CLU_186198_1_0_3"/>
<name>K9YPF4_CYASC</name>
<reference evidence="3" key="1">
    <citation type="journal article" date="2013" name="Proc. Natl. Acad. Sci. U.S.A.">
        <title>Improving the coverage of the cyanobacterial phylum using diversity-driven genome sequencing.</title>
        <authorList>
            <person name="Shih P.M."/>
            <person name="Wu D."/>
            <person name="Latifi A."/>
            <person name="Axen S.D."/>
            <person name="Fewer D.P."/>
            <person name="Talla E."/>
            <person name="Calteau A."/>
            <person name="Cai F."/>
            <person name="Tandeau de Marsac N."/>
            <person name="Rippka R."/>
            <person name="Herdman M."/>
            <person name="Sivonen K."/>
            <person name="Coursin T."/>
            <person name="Laurent T."/>
            <person name="Goodwin L."/>
            <person name="Nolan M."/>
            <person name="Davenport K.W."/>
            <person name="Han C.S."/>
            <person name="Rubin E.M."/>
            <person name="Eisen J.A."/>
            <person name="Woyke T."/>
            <person name="Gugger M."/>
            <person name="Kerfeld C.A."/>
        </authorList>
    </citation>
    <scope>NUCLEOTIDE SEQUENCE [LARGE SCALE GENOMIC DNA]</scope>
    <source>
        <strain evidence="3">ATCC 29140 / PCC 7202</strain>
    </source>
</reference>
<dbReference type="Proteomes" id="UP000010483">
    <property type="component" value="Chromosome"/>
</dbReference>
<dbReference type="InterPro" id="IPR021481">
    <property type="entry name" value="DUF3134"/>
</dbReference>
<dbReference type="EMBL" id="CP003940">
    <property type="protein sequence ID" value="AFZ48275.1"/>
    <property type="molecule type" value="Genomic_DNA"/>
</dbReference>
<evidence type="ECO:0000313" key="2">
    <source>
        <dbReference type="EMBL" id="AFZ48275.1"/>
    </source>
</evidence>
<keyword evidence="3" id="KW-1185">Reference proteome</keyword>
<dbReference type="Pfam" id="PF11332">
    <property type="entry name" value="DUF3134"/>
    <property type="match status" value="1"/>
</dbReference>
<accession>K9YPF4</accession>
<feature type="region of interest" description="Disordered" evidence="1">
    <location>
        <begin position="60"/>
        <end position="84"/>
    </location>
</feature>
<dbReference type="AlphaFoldDB" id="K9YPF4"/>